<dbReference type="Proteomes" id="UP000838412">
    <property type="component" value="Chromosome 2"/>
</dbReference>
<sequence length="882" mass="96882">MDQSSMQTGQLQSKDSMREDVSTFQELANITVTGQPDVVRMVEMAPCGVPDVMGANSRGMARRHRRFAVMGGTWTKMELTWRVSRVEEYPYRSEPEELMEQAFQVWQEQTTLKFTRVSDPDRADIIIDFVTPDAQGNHGDDYPFSAGTLGHAFYPGDTLMTISLQDAAADSESDRKVKSHRRGVGSLEYAAVDAHRILVARVGTGGKGEGRAMRNYRSWKLVDKLLGSREETWLLKSRAEVSRDPASRAGRLCQLLTAPTNGARTPPTGANSYQDVVTFTCDRAYVRNGTASTTCQADKTWSNPVPTCTPVQCPPLTAPTNGSREPTTGATSYQDRVWFTCDIIGYQRNGAYSTVCQADGTWSNPVPTCTPLQCPELTAPAFGSLSTGDTSYNTVVTFKCDTGYTLNGVDNTRCHAFAGWTNKVPTCTPVQCPLLDPPTNGVQTPPTGATAYQDRVTFTCNTGYVRNGAASTTCQADKTWSNPVPTCTPVQCPALTAPANGAQTPPKGAISYPNVVTFTCYLGFDLNGASDTTCQANGTWSNPVPTCTRILDTERTTPPLTTKSDIPNICAGDLELDAITVTGDGKTYAFKGNYFWEMMLGSGTGSTAHRVPKLISEVWGDLPGDLDAAVYFRIFQKIFFFKGDQFWRYTNTQVDPGYPRAISAVWRNLPNDTDSAFIWSGDGRLYFTKDDQYYRYTVGRGVARGYPRDLSMWKGVPADGVDAVTRWIDSKTYFFKGSQYWRINDEKFSVDPGYPRSTAQDWFGCMMPTPTLPPKLRFTLPSKLPFTMPSKLPPKLPLITMPSKLPPKLPLITLPSKLPPKLPLITLASKLPPKLPFTLLAKLPTKLPAKVPTKLPDKVPTKLTAKLPTKLTAKLPTKVPPG</sequence>
<feature type="domain" description="Sushi" evidence="14">
    <location>
        <begin position="313"/>
        <end position="369"/>
    </location>
</feature>
<dbReference type="SUPFAM" id="SSF55486">
    <property type="entry name" value="Metalloproteases ('zincins'), catalytic domain"/>
    <property type="match status" value="1"/>
</dbReference>
<feature type="domain" description="Peptidase metallopeptidase" evidence="15">
    <location>
        <begin position="70"/>
        <end position="228"/>
    </location>
</feature>
<keyword evidence="17" id="KW-1185">Reference proteome</keyword>
<evidence type="ECO:0000313" key="17">
    <source>
        <dbReference type="Proteomes" id="UP000838412"/>
    </source>
</evidence>
<dbReference type="Pfam" id="PF00045">
    <property type="entry name" value="Hemopexin"/>
    <property type="match status" value="4"/>
</dbReference>
<organism evidence="16 17">
    <name type="scientific">Branchiostoma lanceolatum</name>
    <name type="common">Common lancelet</name>
    <name type="synonym">Amphioxus lanceolatum</name>
    <dbReference type="NCBI Taxonomy" id="7740"/>
    <lineage>
        <taxon>Eukaryota</taxon>
        <taxon>Metazoa</taxon>
        <taxon>Chordata</taxon>
        <taxon>Cephalochordata</taxon>
        <taxon>Leptocardii</taxon>
        <taxon>Amphioxiformes</taxon>
        <taxon>Branchiostomatidae</taxon>
        <taxon>Branchiostoma</taxon>
    </lineage>
</organism>
<evidence type="ECO:0000256" key="10">
    <source>
        <dbReference type="ARBA" id="ARBA00022833"/>
    </source>
</evidence>
<dbReference type="SUPFAM" id="SSF50923">
    <property type="entry name" value="Hemopexin-like domain"/>
    <property type="match status" value="1"/>
</dbReference>
<evidence type="ECO:0000256" key="4">
    <source>
        <dbReference type="ARBA" id="ARBA00022659"/>
    </source>
</evidence>
<dbReference type="SUPFAM" id="SSF57535">
    <property type="entry name" value="Complement control module/SCR domain"/>
    <property type="match status" value="5"/>
</dbReference>
<comment type="cofactor">
    <cofactor evidence="1">
        <name>Ca(2+)</name>
        <dbReference type="ChEBI" id="CHEBI:29108"/>
    </cofactor>
</comment>
<dbReference type="OrthoDB" id="406096at2759"/>
<evidence type="ECO:0000256" key="2">
    <source>
        <dbReference type="ARBA" id="ARBA00001947"/>
    </source>
</evidence>
<dbReference type="InterPro" id="IPR050350">
    <property type="entry name" value="Compl-Cell_Adhes-Reg"/>
</dbReference>
<dbReference type="InterPro" id="IPR001818">
    <property type="entry name" value="Pept_M10_metallopeptidase"/>
</dbReference>
<dbReference type="PANTHER" id="PTHR19325:SF567">
    <property type="entry name" value="SUSHI, VON WILLEBRAND FACTOR TYPE A, EGF AND PENTRAXIN DOMAIN-CONTAINING PROTEIN 1-LIKE"/>
    <property type="match status" value="1"/>
</dbReference>
<evidence type="ECO:0000256" key="5">
    <source>
        <dbReference type="ARBA" id="ARBA00022670"/>
    </source>
</evidence>
<gene>
    <name evidence="16" type="primary">SELE</name>
    <name evidence="16" type="ORF">BLAG_LOCUS14254</name>
</gene>
<keyword evidence="5" id="KW-0645">Protease</keyword>
<dbReference type="InterPro" id="IPR018486">
    <property type="entry name" value="Hemopexin_CS"/>
</dbReference>
<evidence type="ECO:0000256" key="6">
    <source>
        <dbReference type="ARBA" id="ARBA00022723"/>
    </source>
</evidence>
<evidence type="ECO:0000256" key="7">
    <source>
        <dbReference type="ARBA" id="ARBA00022729"/>
    </source>
</evidence>
<dbReference type="GO" id="GO:0008270">
    <property type="term" value="F:zinc ion binding"/>
    <property type="evidence" value="ECO:0007669"/>
    <property type="project" value="InterPro"/>
</dbReference>
<dbReference type="InterPro" id="IPR036375">
    <property type="entry name" value="Hemopexin-like_dom_sf"/>
</dbReference>
<dbReference type="PANTHER" id="PTHR19325">
    <property type="entry name" value="COMPLEMENT COMPONENT-RELATED SUSHI DOMAIN-CONTAINING"/>
    <property type="match status" value="1"/>
</dbReference>
<dbReference type="SMART" id="SM00120">
    <property type="entry name" value="HX"/>
    <property type="match status" value="4"/>
</dbReference>
<evidence type="ECO:0000259" key="14">
    <source>
        <dbReference type="SMART" id="SM00032"/>
    </source>
</evidence>
<dbReference type="Gene3D" id="2.110.10.10">
    <property type="entry name" value="Hemopexin-like domain"/>
    <property type="match status" value="2"/>
</dbReference>
<dbReference type="SMART" id="SM00235">
    <property type="entry name" value="ZnMc"/>
    <property type="match status" value="1"/>
</dbReference>
<dbReference type="InterPro" id="IPR006026">
    <property type="entry name" value="Peptidase_Metallo"/>
</dbReference>
<keyword evidence="12" id="KW-1015">Disulfide bond</keyword>
<feature type="domain" description="Sushi" evidence="14">
    <location>
        <begin position="253"/>
        <end position="308"/>
    </location>
</feature>
<accession>A0A8J9ZK32</accession>
<feature type="domain" description="Sushi" evidence="14">
    <location>
        <begin position="374"/>
        <end position="427"/>
    </location>
</feature>
<evidence type="ECO:0000256" key="8">
    <source>
        <dbReference type="ARBA" id="ARBA00022737"/>
    </source>
</evidence>
<feature type="domain" description="Sushi" evidence="14">
    <location>
        <begin position="492"/>
        <end position="547"/>
    </location>
</feature>
<dbReference type="Gene3D" id="3.40.390.10">
    <property type="entry name" value="Collagenase (Catalytic Domain)"/>
    <property type="match status" value="1"/>
</dbReference>
<dbReference type="InterPro" id="IPR018487">
    <property type="entry name" value="Hemopexin-like_repeat"/>
</dbReference>
<dbReference type="InterPro" id="IPR000585">
    <property type="entry name" value="Hemopexin-like_dom"/>
</dbReference>
<keyword evidence="4" id="KW-0768">Sushi</keyword>
<evidence type="ECO:0000313" key="16">
    <source>
        <dbReference type="EMBL" id="CAH1255082.1"/>
    </source>
</evidence>
<dbReference type="Pfam" id="PF00084">
    <property type="entry name" value="Sushi"/>
    <property type="match status" value="5"/>
</dbReference>
<dbReference type="CDD" id="cd00033">
    <property type="entry name" value="CCP"/>
    <property type="match status" value="5"/>
</dbReference>
<keyword evidence="6" id="KW-0479">Metal-binding</keyword>
<dbReference type="GO" id="GO:0006508">
    <property type="term" value="P:proteolysis"/>
    <property type="evidence" value="ECO:0007669"/>
    <property type="project" value="UniProtKB-KW"/>
</dbReference>
<dbReference type="InterPro" id="IPR024079">
    <property type="entry name" value="MetalloPept_cat_dom_sf"/>
</dbReference>
<proteinExistence type="inferred from homology"/>
<protein>
    <submittedName>
        <fullName evidence="16">SELE protein</fullName>
    </submittedName>
</protein>
<comment type="similarity">
    <text evidence="3">Belongs to the peptidase M10A family.</text>
</comment>
<dbReference type="PROSITE" id="PS00024">
    <property type="entry name" value="HEMOPEXIN"/>
    <property type="match status" value="1"/>
</dbReference>
<evidence type="ECO:0000256" key="3">
    <source>
        <dbReference type="ARBA" id="ARBA00010370"/>
    </source>
</evidence>
<evidence type="ECO:0000256" key="1">
    <source>
        <dbReference type="ARBA" id="ARBA00001913"/>
    </source>
</evidence>
<dbReference type="FunFam" id="2.10.70.10:FF:000014">
    <property type="entry name" value="Membrane cofactor protein"/>
    <property type="match status" value="1"/>
</dbReference>
<keyword evidence="10" id="KW-0862">Zinc</keyword>
<evidence type="ECO:0000256" key="12">
    <source>
        <dbReference type="ARBA" id="ARBA00023157"/>
    </source>
</evidence>
<evidence type="ECO:0000256" key="11">
    <source>
        <dbReference type="ARBA" id="ARBA00023145"/>
    </source>
</evidence>
<keyword evidence="13" id="KW-0325">Glycoprotein</keyword>
<keyword evidence="7" id="KW-0732">Signal</keyword>
<dbReference type="CDD" id="cd00094">
    <property type="entry name" value="HX"/>
    <property type="match status" value="1"/>
</dbReference>
<evidence type="ECO:0000256" key="9">
    <source>
        <dbReference type="ARBA" id="ARBA00022801"/>
    </source>
</evidence>
<dbReference type="GO" id="GO:0031012">
    <property type="term" value="C:extracellular matrix"/>
    <property type="evidence" value="ECO:0007669"/>
    <property type="project" value="InterPro"/>
</dbReference>
<dbReference type="Gene3D" id="2.10.70.10">
    <property type="entry name" value="Complement Module, domain 1"/>
    <property type="match status" value="5"/>
</dbReference>
<keyword evidence="9" id="KW-0378">Hydrolase</keyword>
<evidence type="ECO:0000259" key="15">
    <source>
        <dbReference type="SMART" id="SM00235"/>
    </source>
</evidence>
<dbReference type="EMBL" id="OV696687">
    <property type="protein sequence ID" value="CAH1255082.1"/>
    <property type="molecule type" value="Genomic_DNA"/>
</dbReference>
<dbReference type="SMART" id="SM00032">
    <property type="entry name" value="CCP"/>
    <property type="match status" value="5"/>
</dbReference>
<keyword evidence="11" id="KW-0865">Zymogen</keyword>
<feature type="domain" description="Sushi" evidence="14">
    <location>
        <begin position="432"/>
        <end position="487"/>
    </location>
</feature>
<dbReference type="AlphaFoldDB" id="A0A8J9ZK32"/>
<comment type="cofactor">
    <cofactor evidence="2">
        <name>Zn(2+)</name>
        <dbReference type="ChEBI" id="CHEBI:29105"/>
    </cofactor>
</comment>
<reference evidence="16" key="1">
    <citation type="submission" date="2022-01" db="EMBL/GenBank/DDBJ databases">
        <authorList>
            <person name="Braso-Vives M."/>
        </authorList>
    </citation>
    <scope>NUCLEOTIDE SEQUENCE</scope>
</reference>
<dbReference type="Pfam" id="PF00413">
    <property type="entry name" value="Peptidase_M10"/>
    <property type="match status" value="1"/>
</dbReference>
<dbReference type="GO" id="GO:0004222">
    <property type="term" value="F:metalloendopeptidase activity"/>
    <property type="evidence" value="ECO:0007669"/>
    <property type="project" value="InterPro"/>
</dbReference>
<evidence type="ECO:0000256" key="13">
    <source>
        <dbReference type="ARBA" id="ARBA00023180"/>
    </source>
</evidence>
<keyword evidence="8" id="KW-0677">Repeat</keyword>
<name>A0A8J9ZK32_BRALA</name>
<dbReference type="InterPro" id="IPR035976">
    <property type="entry name" value="Sushi/SCR/CCP_sf"/>
</dbReference>
<dbReference type="InterPro" id="IPR000436">
    <property type="entry name" value="Sushi_SCR_CCP_dom"/>
</dbReference>